<evidence type="ECO:0000256" key="1">
    <source>
        <dbReference type="SAM" id="Phobius"/>
    </source>
</evidence>
<evidence type="ECO:0000313" key="2">
    <source>
        <dbReference type="EMBL" id="CAF4431071.1"/>
    </source>
</evidence>
<dbReference type="EMBL" id="CAJOAZ010030190">
    <property type="protein sequence ID" value="CAF4431071.1"/>
    <property type="molecule type" value="Genomic_DNA"/>
</dbReference>
<keyword evidence="1" id="KW-1133">Transmembrane helix</keyword>
<protein>
    <submittedName>
        <fullName evidence="2">Uncharacterized protein</fullName>
    </submittedName>
</protein>
<comment type="caution">
    <text evidence="2">The sequence shown here is derived from an EMBL/GenBank/DDBJ whole genome shotgun (WGS) entry which is preliminary data.</text>
</comment>
<feature type="non-terminal residue" evidence="2">
    <location>
        <position position="1"/>
    </location>
</feature>
<keyword evidence="1" id="KW-0472">Membrane</keyword>
<accession>A0A820R075</accession>
<proteinExistence type="predicted"/>
<dbReference type="AlphaFoldDB" id="A0A820R075"/>
<keyword evidence="1" id="KW-0812">Transmembrane</keyword>
<evidence type="ECO:0000313" key="3">
    <source>
        <dbReference type="Proteomes" id="UP000663844"/>
    </source>
</evidence>
<organism evidence="2 3">
    <name type="scientific">Adineta steineri</name>
    <dbReference type="NCBI Taxonomy" id="433720"/>
    <lineage>
        <taxon>Eukaryota</taxon>
        <taxon>Metazoa</taxon>
        <taxon>Spiralia</taxon>
        <taxon>Gnathifera</taxon>
        <taxon>Rotifera</taxon>
        <taxon>Eurotatoria</taxon>
        <taxon>Bdelloidea</taxon>
        <taxon>Adinetida</taxon>
        <taxon>Adinetidae</taxon>
        <taxon>Adineta</taxon>
    </lineage>
</organism>
<feature type="transmembrane region" description="Helical" evidence="1">
    <location>
        <begin position="12"/>
        <end position="29"/>
    </location>
</feature>
<name>A0A820R075_9BILA</name>
<sequence length="100" mass="11844">TEGLNSENKLDIYENILSAFILSWLTLLLERKYRFTDEMINFLEKDYDYLQSFLSTNICDQETVELLYKSPSIQQILIIIRLLRTGEKTGSRMKIKLLFV</sequence>
<reference evidence="2" key="1">
    <citation type="submission" date="2021-02" db="EMBL/GenBank/DDBJ databases">
        <authorList>
            <person name="Nowell W R."/>
        </authorList>
    </citation>
    <scope>NUCLEOTIDE SEQUENCE</scope>
</reference>
<dbReference type="Proteomes" id="UP000663844">
    <property type="component" value="Unassembled WGS sequence"/>
</dbReference>
<gene>
    <name evidence="2" type="ORF">OXD698_LOCUS53236</name>
</gene>